<accession>A0A9P4K016</accession>
<protein>
    <submittedName>
        <fullName evidence="2">Uncharacterized protein</fullName>
    </submittedName>
</protein>
<feature type="compositionally biased region" description="Polar residues" evidence="1">
    <location>
        <begin position="24"/>
        <end position="59"/>
    </location>
</feature>
<gene>
    <name evidence="2" type="ORF">CC78DRAFT_548194</name>
</gene>
<feature type="region of interest" description="Disordered" evidence="1">
    <location>
        <begin position="1"/>
        <end position="125"/>
    </location>
</feature>
<evidence type="ECO:0000313" key="2">
    <source>
        <dbReference type="EMBL" id="KAF2259621.1"/>
    </source>
</evidence>
<dbReference type="AlphaFoldDB" id="A0A9P4K016"/>
<dbReference type="Proteomes" id="UP000800093">
    <property type="component" value="Unassembled WGS sequence"/>
</dbReference>
<reference evidence="3" key="1">
    <citation type="journal article" date="2020" name="Stud. Mycol.">
        <title>101 Dothideomycetes genomes: A test case for predicting lifestyles and emergence of pathogens.</title>
        <authorList>
            <person name="Haridas S."/>
            <person name="Albert R."/>
            <person name="Binder M."/>
            <person name="Bloem J."/>
            <person name="LaButti K."/>
            <person name="Salamov A."/>
            <person name="Andreopoulos B."/>
            <person name="Baker S."/>
            <person name="Barry K."/>
            <person name="Bills G."/>
            <person name="Bluhm B."/>
            <person name="Cannon C."/>
            <person name="Castanera R."/>
            <person name="Culley D."/>
            <person name="Daum C."/>
            <person name="Ezra D."/>
            <person name="Gonzalez J."/>
            <person name="Henrissat B."/>
            <person name="Kuo A."/>
            <person name="Liang C."/>
            <person name="Lipzen A."/>
            <person name="Lutzoni F."/>
            <person name="Magnuson J."/>
            <person name="Mondo S."/>
            <person name="Nolan M."/>
            <person name="Ohm R."/>
            <person name="Pangilinan J."/>
            <person name="Park H.-J."/>
            <person name="Ramirez L."/>
            <person name="Alfaro M."/>
            <person name="Sun H."/>
            <person name="Tritt A."/>
            <person name="Yoshinaga Y."/>
            <person name="Zwiers L.-H."/>
            <person name="Turgeon B."/>
            <person name="Goodwin S."/>
            <person name="Spatafora J."/>
            <person name="Crous P."/>
            <person name="Grigoriev I."/>
        </authorList>
    </citation>
    <scope>NUCLEOTIDE SEQUENCE [LARGE SCALE GENOMIC DNA]</scope>
    <source>
        <strain evidence="3">CBS 304.66</strain>
    </source>
</reference>
<organism evidence="2 3">
    <name type="scientific">Lojkania enalia</name>
    <dbReference type="NCBI Taxonomy" id="147567"/>
    <lineage>
        <taxon>Eukaryota</taxon>
        <taxon>Fungi</taxon>
        <taxon>Dikarya</taxon>
        <taxon>Ascomycota</taxon>
        <taxon>Pezizomycotina</taxon>
        <taxon>Dothideomycetes</taxon>
        <taxon>Pleosporomycetidae</taxon>
        <taxon>Pleosporales</taxon>
        <taxon>Pleosporales incertae sedis</taxon>
        <taxon>Lojkania</taxon>
    </lineage>
</organism>
<comment type="caution">
    <text evidence="2">The sequence shown here is derived from an EMBL/GenBank/DDBJ whole genome shotgun (WGS) entry which is preliminary data.</text>
</comment>
<dbReference type="OrthoDB" id="10446469at2759"/>
<evidence type="ECO:0000313" key="3">
    <source>
        <dbReference type="Proteomes" id="UP000800093"/>
    </source>
</evidence>
<feature type="compositionally biased region" description="Basic and acidic residues" evidence="1">
    <location>
        <begin position="1"/>
        <end position="11"/>
    </location>
</feature>
<evidence type="ECO:0000256" key="1">
    <source>
        <dbReference type="SAM" id="MobiDB-lite"/>
    </source>
</evidence>
<keyword evidence="3" id="KW-1185">Reference proteome</keyword>
<proteinExistence type="predicted"/>
<name>A0A9P4K016_9PLEO</name>
<dbReference type="EMBL" id="ML986705">
    <property type="protein sequence ID" value="KAF2259621.1"/>
    <property type="molecule type" value="Genomic_DNA"/>
</dbReference>
<sequence>MSENYRKEQNRTRAPVQHSAPAAGSSSAVCTPLGSNTGTQTQTAIRQPSLHHLTSSTSVPDDYHKQSSQPAVADYNRDQNQLDGFSTLRFDLQQPDAREGSIRTSLPPQPPKLTPMEPRAIYPSL</sequence>